<dbReference type="CDD" id="cd02440">
    <property type="entry name" value="AdoMet_MTases"/>
    <property type="match status" value="1"/>
</dbReference>
<organism evidence="2 3">
    <name type="scientific">Arthrobacter terricola</name>
    <dbReference type="NCBI Taxonomy" id="2547396"/>
    <lineage>
        <taxon>Bacteria</taxon>
        <taxon>Bacillati</taxon>
        <taxon>Actinomycetota</taxon>
        <taxon>Actinomycetes</taxon>
        <taxon>Micrococcales</taxon>
        <taxon>Micrococcaceae</taxon>
        <taxon>Arthrobacter</taxon>
    </lineage>
</organism>
<evidence type="ECO:0000313" key="3">
    <source>
        <dbReference type="Proteomes" id="UP000295511"/>
    </source>
</evidence>
<keyword evidence="3" id="KW-1185">Reference proteome</keyword>
<evidence type="ECO:0000259" key="1">
    <source>
        <dbReference type="Pfam" id="PF18096"/>
    </source>
</evidence>
<evidence type="ECO:0000313" key="2">
    <source>
        <dbReference type="EMBL" id="TDG01636.1"/>
    </source>
</evidence>
<protein>
    <submittedName>
        <fullName evidence="2">SAM-dependent methyltransferase</fullName>
    </submittedName>
</protein>
<proteinExistence type="predicted"/>
<dbReference type="Gene3D" id="3.40.50.150">
    <property type="entry name" value="Vaccinia Virus protein VP39"/>
    <property type="match status" value="1"/>
</dbReference>
<sequence>MADTPPDQIAPLLTTEGWELLASLGPYSDSEAFALNARLRKEGHSPELVAAVLTQSRLRTRAEAKFGEFARHMLFTQAGLEQATRLNVAARHAERFAKAGSRHVADLGCGLGADSMAMASMDLAVTAVELDETTAACATINLMPFPHASVVHSDATSVPLDGVDGVWLDPARRTTSSSGTKRIWDPEEFSPPFSFVESLAASGKSIGVKMGPGMPHESVPAACEAQWVSVGGDVTEVTLWFNDVARPGVRRAALVLGPQGAAEITSGEDFDGGPVPDVGPVAGYLYEPDGAVIRAGLVADVALRLGGHLVDEHIAYICAPELVETPFASAYKVLEAMPYNVKALKAWVKDNGIGVLDIKKRGTSVTPEELRKQLLPAGKASAKARGSKTATLVLTRIGEERVAVVVEPVTAD</sequence>
<reference evidence="2 3" key="1">
    <citation type="submission" date="2019-03" db="EMBL/GenBank/DDBJ databases">
        <title>Whole genome sequence of Arthrobacter sp JH1-1.</title>
        <authorList>
            <person name="Trinh H.N."/>
        </authorList>
    </citation>
    <scope>NUCLEOTIDE SEQUENCE [LARGE SCALE GENOMIC DNA]</scope>
    <source>
        <strain evidence="2 3">JH1-1</strain>
    </source>
</reference>
<dbReference type="AlphaFoldDB" id="A0A4R5KZR5"/>
<dbReference type="SUPFAM" id="SSF53335">
    <property type="entry name" value="S-adenosyl-L-methionine-dependent methyltransferases"/>
    <property type="match status" value="1"/>
</dbReference>
<dbReference type="Pfam" id="PF18096">
    <property type="entry name" value="Thump_like"/>
    <property type="match status" value="1"/>
</dbReference>
<keyword evidence="2" id="KW-0808">Transferase</keyword>
<gene>
    <name evidence="2" type="ORF">E1809_00655</name>
</gene>
<accession>A0A4R5KZR5</accession>
<dbReference type="InterPro" id="IPR041497">
    <property type="entry name" value="Thump-like"/>
</dbReference>
<dbReference type="InterPro" id="IPR029063">
    <property type="entry name" value="SAM-dependent_MTases_sf"/>
</dbReference>
<dbReference type="EMBL" id="SMRU01000001">
    <property type="protein sequence ID" value="TDG01636.1"/>
    <property type="molecule type" value="Genomic_DNA"/>
</dbReference>
<dbReference type="OrthoDB" id="9810570at2"/>
<keyword evidence="2" id="KW-0489">Methyltransferase</keyword>
<dbReference type="GO" id="GO:0008168">
    <property type="term" value="F:methyltransferase activity"/>
    <property type="evidence" value="ECO:0007669"/>
    <property type="project" value="UniProtKB-KW"/>
</dbReference>
<feature type="domain" description="THUMP-like" evidence="1">
    <location>
        <begin position="329"/>
        <end position="408"/>
    </location>
</feature>
<dbReference type="RefSeq" id="WP_133202309.1">
    <property type="nucleotide sequence ID" value="NZ_SMRU01000001.1"/>
</dbReference>
<dbReference type="Proteomes" id="UP000295511">
    <property type="component" value="Unassembled WGS sequence"/>
</dbReference>
<comment type="caution">
    <text evidence="2">The sequence shown here is derived from an EMBL/GenBank/DDBJ whole genome shotgun (WGS) entry which is preliminary data.</text>
</comment>
<name>A0A4R5KZR5_9MICC</name>
<dbReference type="GO" id="GO:0032259">
    <property type="term" value="P:methylation"/>
    <property type="evidence" value="ECO:0007669"/>
    <property type="project" value="UniProtKB-KW"/>
</dbReference>